<protein>
    <submittedName>
        <fullName evidence="4">XRE family transcriptional regulator</fullName>
    </submittedName>
</protein>
<feature type="compositionally biased region" description="Low complexity" evidence="1">
    <location>
        <begin position="125"/>
        <end position="147"/>
    </location>
</feature>
<dbReference type="InterPro" id="IPR010982">
    <property type="entry name" value="Lambda_DNA-bd_dom_sf"/>
</dbReference>
<organism evidence="4 5">
    <name type="scientific">Streptomyces bangladeshensis</name>
    <dbReference type="NCBI Taxonomy" id="295352"/>
    <lineage>
        <taxon>Bacteria</taxon>
        <taxon>Bacillati</taxon>
        <taxon>Actinomycetota</taxon>
        <taxon>Actinomycetes</taxon>
        <taxon>Kitasatosporales</taxon>
        <taxon>Streptomycetaceae</taxon>
        <taxon>Streptomyces</taxon>
    </lineage>
</organism>
<dbReference type="InterPro" id="IPR021224">
    <property type="entry name" value="DUF2690"/>
</dbReference>
<dbReference type="RefSeq" id="WP_346164221.1">
    <property type="nucleotide sequence ID" value="NZ_BAAAOQ010000032.1"/>
</dbReference>
<evidence type="ECO:0000256" key="1">
    <source>
        <dbReference type="SAM" id="MobiDB-lite"/>
    </source>
</evidence>
<evidence type="ECO:0000313" key="4">
    <source>
        <dbReference type="EMBL" id="GAA2204146.1"/>
    </source>
</evidence>
<feature type="compositionally biased region" description="Low complexity" evidence="1">
    <location>
        <begin position="293"/>
        <end position="345"/>
    </location>
</feature>
<sequence>MPRWKALPDDLEPQIEEFTVQLRQSVDRSGLSIAALADRTGYSRTSWERYLGGRLLAPKGAVVALAEATGTHAGHLTTLWELAERAWSRAELRHDHARDALRITEARAALGALAAPGEEPGEAAGGAPPKAARRTPAGAAGRKAAGKGMEKSAGKGAASGAGAGAGKDMEKGPGKGTEKGAWKGAAKGVGRGVDAVAVPGIAGPAGVSPTIPARPADPDTDVLDGVARGTGSGVGSDASAEAAAAGADARTGAEETDAPPKNSWGLAGYRGPSKASARPGPRPPAHPSGSADTPGIPTGTPVGTPSGWPAARSSGPAATPPGTTRTPGTSGRTPGTPGRTPGSSAKGTDTPAGTPVGTARPVPGTPDPSGGQPAVPRPAPVDRWSARRQQLVMFFAGLVGAGALIAGVFFFTHRDGDGRDRAGAGASPSPSATARTSPPPGVECTGSACTGKDAEAMGCSGELVTTAKTATVGTTTLEVRYSKACGTAWGRITSGAPGDTVRVSVGEARQTGDITAAGDTIGYTPMIAVRDPKQARACATLATGQTGCTE</sequence>
<feature type="region of interest" description="Disordered" evidence="1">
    <location>
        <begin position="419"/>
        <end position="442"/>
    </location>
</feature>
<keyword evidence="2" id="KW-0812">Transmembrane</keyword>
<feature type="region of interest" description="Disordered" evidence="1">
    <location>
        <begin position="116"/>
        <end position="185"/>
    </location>
</feature>
<proteinExistence type="predicted"/>
<feature type="region of interest" description="Disordered" evidence="1">
    <location>
        <begin position="203"/>
        <end position="381"/>
    </location>
</feature>
<name>A0ABP5NXH4_9ACTN</name>
<keyword evidence="2" id="KW-0472">Membrane</keyword>
<comment type="caution">
    <text evidence="4">The sequence shown here is derived from an EMBL/GenBank/DDBJ whole genome shotgun (WGS) entry which is preliminary data.</text>
</comment>
<feature type="compositionally biased region" description="Low complexity" evidence="1">
    <location>
        <begin position="423"/>
        <end position="436"/>
    </location>
</feature>
<feature type="transmembrane region" description="Helical" evidence="2">
    <location>
        <begin position="391"/>
        <end position="411"/>
    </location>
</feature>
<accession>A0ABP5NXH4</accession>
<dbReference type="Pfam" id="PF13560">
    <property type="entry name" value="HTH_31"/>
    <property type="match status" value="1"/>
</dbReference>
<reference evidence="5" key="1">
    <citation type="journal article" date="2019" name="Int. J. Syst. Evol. Microbiol.">
        <title>The Global Catalogue of Microorganisms (GCM) 10K type strain sequencing project: providing services to taxonomists for standard genome sequencing and annotation.</title>
        <authorList>
            <consortium name="The Broad Institute Genomics Platform"/>
            <consortium name="The Broad Institute Genome Sequencing Center for Infectious Disease"/>
            <person name="Wu L."/>
            <person name="Ma J."/>
        </authorList>
    </citation>
    <scope>NUCLEOTIDE SEQUENCE [LARGE SCALE GENOMIC DNA]</scope>
    <source>
        <strain evidence="5">JCM 14924</strain>
    </source>
</reference>
<keyword evidence="5" id="KW-1185">Reference proteome</keyword>
<dbReference type="SUPFAM" id="SSF47413">
    <property type="entry name" value="lambda repressor-like DNA-binding domains"/>
    <property type="match status" value="1"/>
</dbReference>
<dbReference type="Proteomes" id="UP001501391">
    <property type="component" value="Unassembled WGS sequence"/>
</dbReference>
<dbReference type="SMART" id="SM00530">
    <property type="entry name" value="HTH_XRE"/>
    <property type="match status" value="1"/>
</dbReference>
<feature type="compositionally biased region" description="Low complexity" evidence="1">
    <location>
        <begin position="235"/>
        <end position="250"/>
    </location>
</feature>
<dbReference type="InterPro" id="IPR001387">
    <property type="entry name" value="Cro/C1-type_HTH"/>
</dbReference>
<dbReference type="EMBL" id="BAAAOQ010000032">
    <property type="protein sequence ID" value="GAA2204146.1"/>
    <property type="molecule type" value="Genomic_DNA"/>
</dbReference>
<dbReference type="Pfam" id="PF10901">
    <property type="entry name" value="DUF2690"/>
    <property type="match status" value="1"/>
</dbReference>
<dbReference type="CDD" id="cd00093">
    <property type="entry name" value="HTH_XRE"/>
    <property type="match status" value="1"/>
</dbReference>
<feature type="domain" description="HTH cro/C1-type" evidence="3">
    <location>
        <begin position="21"/>
        <end position="76"/>
    </location>
</feature>
<evidence type="ECO:0000259" key="3">
    <source>
        <dbReference type="SMART" id="SM00530"/>
    </source>
</evidence>
<feature type="compositionally biased region" description="Basic and acidic residues" evidence="1">
    <location>
        <begin position="167"/>
        <end position="181"/>
    </location>
</feature>
<evidence type="ECO:0000313" key="5">
    <source>
        <dbReference type="Proteomes" id="UP001501391"/>
    </source>
</evidence>
<keyword evidence="2" id="KW-1133">Transmembrane helix</keyword>
<gene>
    <name evidence="4" type="ORF">GCM10009787_70260</name>
</gene>
<evidence type="ECO:0000256" key="2">
    <source>
        <dbReference type="SAM" id="Phobius"/>
    </source>
</evidence>